<dbReference type="InterPro" id="IPR047057">
    <property type="entry name" value="MerR_fam"/>
</dbReference>
<organism evidence="4 5">
    <name type="scientific">Nocardioides humilatus</name>
    <dbReference type="NCBI Taxonomy" id="2607660"/>
    <lineage>
        <taxon>Bacteria</taxon>
        <taxon>Bacillati</taxon>
        <taxon>Actinomycetota</taxon>
        <taxon>Actinomycetes</taxon>
        <taxon>Propionibacteriales</taxon>
        <taxon>Nocardioidaceae</taxon>
        <taxon>Nocardioides</taxon>
    </lineage>
</organism>
<accession>A0A5B1LMV1</accession>
<protein>
    <submittedName>
        <fullName evidence="4">MerR family transcriptional regulator</fullName>
    </submittedName>
</protein>
<dbReference type="AlphaFoldDB" id="A0A5B1LMV1"/>
<dbReference type="Pfam" id="PF13411">
    <property type="entry name" value="MerR_1"/>
    <property type="match status" value="1"/>
</dbReference>
<reference evidence="4 5" key="2">
    <citation type="submission" date="2019-09" db="EMBL/GenBank/DDBJ databases">
        <authorList>
            <person name="Jin C."/>
        </authorList>
    </citation>
    <scope>NUCLEOTIDE SEQUENCE [LARGE SCALE GENOMIC DNA]</scope>
    <source>
        <strain evidence="4 5">BN130099</strain>
    </source>
</reference>
<dbReference type="SMART" id="SM00422">
    <property type="entry name" value="HTH_MERR"/>
    <property type="match status" value="1"/>
</dbReference>
<feature type="region of interest" description="Disordered" evidence="2">
    <location>
        <begin position="1"/>
        <end position="22"/>
    </location>
</feature>
<proteinExistence type="predicted"/>
<dbReference type="InterPro" id="IPR009061">
    <property type="entry name" value="DNA-bd_dom_put_sf"/>
</dbReference>
<dbReference type="PANTHER" id="PTHR30204">
    <property type="entry name" value="REDOX-CYCLING DRUG-SENSING TRANSCRIPTIONAL ACTIVATOR SOXR"/>
    <property type="match status" value="1"/>
</dbReference>
<reference evidence="4 5" key="1">
    <citation type="submission" date="2019-09" db="EMBL/GenBank/DDBJ databases">
        <title>Nocardioides panacisoli sp. nov., isolated from the soil of a ginseng field.</title>
        <authorList>
            <person name="Cho C."/>
        </authorList>
    </citation>
    <scope>NUCLEOTIDE SEQUENCE [LARGE SCALE GENOMIC DNA]</scope>
    <source>
        <strain evidence="4 5">BN130099</strain>
    </source>
</reference>
<dbReference type="PROSITE" id="PS50937">
    <property type="entry name" value="HTH_MERR_2"/>
    <property type="match status" value="1"/>
</dbReference>
<sequence>MDQDMGDAQPQPSETPSPGANREAALTIGDLGERTGVSPAVLRMWETRHGFPEPRRIASGHRRYSEADVHLVRHVLRRKEAGTRLEVAIADALSSGAPVPTSIFAELRRKHRALAPQRLRKSTLIALSWAIEDECCAVADTPILFGAFQRQQFFASSSARWHELARVARAAIVFADAWDGVADHSGPVRAALTEDAPLRREWAVVCDAADSPACLSAWELPGQQDVPDWERRFEAVWTVDPTAVRDAARAAAGVAAAAGAPSAQQLVDELATAPISTATTPPGTTALFNRVVSYVDRLA</sequence>
<dbReference type="GO" id="GO:0003700">
    <property type="term" value="F:DNA-binding transcription factor activity"/>
    <property type="evidence" value="ECO:0007669"/>
    <property type="project" value="InterPro"/>
</dbReference>
<keyword evidence="1" id="KW-0238">DNA-binding</keyword>
<evidence type="ECO:0000259" key="3">
    <source>
        <dbReference type="PROSITE" id="PS50937"/>
    </source>
</evidence>
<feature type="domain" description="HTH merR-type" evidence="3">
    <location>
        <begin position="25"/>
        <end position="95"/>
    </location>
</feature>
<gene>
    <name evidence="4" type="ORF">F0U44_01090</name>
</gene>
<dbReference type="Pfam" id="PF10069">
    <property type="entry name" value="DICT"/>
    <property type="match status" value="1"/>
</dbReference>
<dbReference type="InterPro" id="IPR019278">
    <property type="entry name" value="DICT_dom"/>
</dbReference>
<dbReference type="GO" id="GO:0003677">
    <property type="term" value="F:DNA binding"/>
    <property type="evidence" value="ECO:0007669"/>
    <property type="project" value="UniProtKB-KW"/>
</dbReference>
<dbReference type="Gene3D" id="1.10.1660.10">
    <property type="match status" value="1"/>
</dbReference>
<dbReference type="InterPro" id="IPR000551">
    <property type="entry name" value="MerR-type_HTH_dom"/>
</dbReference>
<dbReference type="RefSeq" id="WP_149726427.1">
    <property type="nucleotide sequence ID" value="NZ_VUJV01000001.1"/>
</dbReference>
<evidence type="ECO:0000256" key="1">
    <source>
        <dbReference type="ARBA" id="ARBA00023125"/>
    </source>
</evidence>
<evidence type="ECO:0000256" key="2">
    <source>
        <dbReference type="SAM" id="MobiDB-lite"/>
    </source>
</evidence>
<dbReference type="EMBL" id="VUJV01000001">
    <property type="protein sequence ID" value="KAA1420967.1"/>
    <property type="molecule type" value="Genomic_DNA"/>
</dbReference>
<dbReference type="PANTHER" id="PTHR30204:SF97">
    <property type="entry name" value="MERR FAMILY REGULATORY PROTEIN"/>
    <property type="match status" value="1"/>
</dbReference>
<keyword evidence="5" id="KW-1185">Reference proteome</keyword>
<dbReference type="Proteomes" id="UP000325003">
    <property type="component" value="Unassembled WGS sequence"/>
</dbReference>
<name>A0A5B1LMV1_9ACTN</name>
<evidence type="ECO:0000313" key="5">
    <source>
        <dbReference type="Proteomes" id="UP000325003"/>
    </source>
</evidence>
<evidence type="ECO:0000313" key="4">
    <source>
        <dbReference type="EMBL" id="KAA1420967.1"/>
    </source>
</evidence>
<dbReference type="SUPFAM" id="SSF46955">
    <property type="entry name" value="Putative DNA-binding domain"/>
    <property type="match status" value="1"/>
</dbReference>
<comment type="caution">
    <text evidence="4">The sequence shown here is derived from an EMBL/GenBank/DDBJ whole genome shotgun (WGS) entry which is preliminary data.</text>
</comment>